<dbReference type="Gramene" id="GBG82782">
    <property type="protein sequence ID" value="GBG82782"/>
    <property type="gene ID" value="CBR_g36313"/>
</dbReference>
<feature type="region of interest" description="Disordered" evidence="1">
    <location>
        <begin position="307"/>
        <end position="350"/>
    </location>
</feature>
<comment type="caution">
    <text evidence="2">The sequence shown here is derived from an EMBL/GenBank/DDBJ whole genome shotgun (WGS) entry which is preliminary data.</text>
</comment>
<evidence type="ECO:0000256" key="1">
    <source>
        <dbReference type="SAM" id="MobiDB-lite"/>
    </source>
</evidence>
<evidence type="ECO:0000313" key="3">
    <source>
        <dbReference type="Proteomes" id="UP000265515"/>
    </source>
</evidence>
<feature type="region of interest" description="Disordered" evidence="1">
    <location>
        <begin position="119"/>
        <end position="235"/>
    </location>
</feature>
<reference evidence="2 3" key="1">
    <citation type="journal article" date="2018" name="Cell">
        <title>The Chara Genome: Secondary Complexity and Implications for Plant Terrestrialization.</title>
        <authorList>
            <person name="Nishiyama T."/>
            <person name="Sakayama H."/>
            <person name="Vries J.D."/>
            <person name="Buschmann H."/>
            <person name="Saint-Marcoux D."/>
            <person name="Ullrich K.K."/>
            <person name="Haas F.B."/>
            <person name="Vanderstraeten L."/>
            <person name="Becker D."/>
            <person name="Lang D."/>
            <person name="Vosolsobe S."/>
            <person name="Rombauts S."/>
            <person name="Wilhelmsson P.K.I."/>
            <person name="Janitza P."/>
            <person name="Kern R."/>
            <person name="Heyl A."/>
            <person name="Rumpler F."/>
            <person name="Villalobos L.I.A.C."/>
            <person name="Clay J.M."/>
            <person name="Skokan R."/>
            <person name="Toyoda A."/>
            <person name="Suzuki Y."/>
            <person name="Kagoshima H."/>
            <person name="Schijlen E."/>
            <person name="Tajeshwar N."/>
            <person name="Catarino B."/>
            <person name="Hetherington A.J."/>
            <person name="Saltykova A."/>
            <person name="Bonnot C."/>
            <person name="Breuninger H."/>
            <person name="Symeonidi A."/>
            <person name="Radhakrishnan G.V."/>
            <person name="Van Nieuwerburgh F."/>
            <person name="Deforce D."/>
            <person name="Chang C."/>
            <person name="Karol K.G."/>
            <person name="Hedrich R."/>
            <person name="Ulvskov P."/>
            <person name="Glockner G."/>
            <person name="Delwiche C.F."/>
            <person name="Petrasek J."/>
            <person name="Van de Peer Y."/>
            <person name="Friml J."/>
            <person name="Beilby M."/>
            <person name="Dolan L."/>
            <person name="Kohara Y."/>
            <person name="Sugano S."/>
            <person name="Fujiyama A."/>
            <person name="Delaux P.-M."/>
            <person name="Quint M."/>
            <person name="TheiBen G."/>
            <person name="Hagemann M."/>
            <person name="Harholt J."/>
            <person name="Dunand C."/>
            <person name="Zachgo S."/>
            <person name="Langdale J."/>
            <person name="Maumus F."/>
            <person name="Straeten D.V.D."/>
            <person name="Gould S.B."/>
            <person name="Rensing S.A."/>
        </authorList>
    </citation>
    <scope>NUCLEOTIDE SEQUENCE [LARGE SCALE GENOMIC DNA]</scope>
    <source>
        <strain evidence="2 3">S276</strain>
    </source>
</reference>
<feature type="compositionally biased region" description="Acidic residues" evidence="1">
    <location>
        <begin position="338"/>
        <end position="350"/>
    </location>
</feature>
<proteinExistence type="predicted"/>
<sequence length="492" mass="54603">MLFKPWLTRTELEDRRRLDDQTKFWVMALRVPLRAMFHVESMVESAMGHVINSLPPEQDRSRPKLMNLKFELVKEAEANFEPELSIRLGNEVLSIKFVCKHTPWCDRCKWWYHTADPREGEQEAEQGGQRMGRRGGGSDRAERPEDNPYIRVAARDQVGARGGTGQIRPTTSVDRPGPRAVQEPVATRGDSQVRSARSELRIGGQVPGRPRGIGELQTPADGARPPPTARGSQSQLLHPAQQPIFNPGFRPFVPGWGPVQWQGQYHQPYGCNGLGLDPYFQFPYDAGHVLDYGGTYMEGNFRRGVQAQGEMRGGGSGTPEPASGGQLPAPQEQQATQVDEDAEELEDENGDVERLPRFRIFPEFHMPKIRVVLEDDRMIRYTVVFIDARFSSDEWTCLSRVGLGSFPLNGLVQASEKILFEVVVSPGVAAIFLANLHPSTPRTCNLTSSPFLRCVSFDWAAMDEVASPEGARDVNPSAAGIQSAAVPLPSHG</sequence>
<gene>
    <name evidence="2" type="ORF">CBR_g36313</name>
</gene>
<keyword evidence="3" id="KW-1185">Reference proteome</keyword>
<feature type="compositionally biased region" description="Basic and acidic residues" evidence="1">
    <location>
        <begin position="136"/>
        <end position="148"/>
    </location>
</feature>
<evidence type="ECO:0000313" key="2">
    <source>
        <dbReference type="EMBL" id="GBG82782.1"/>
    </source>
</evidence>
<name>A0A388LKN0_CHABU</name>
<dbReference type="AlphaFoldDB" id="A0A388LKN0"/>
<dbReference type="EMBL" id="BFEA01000418">
    <property type="protein sequence ID" value="GBG82782.1"/>
    <property type="molecule type" value="Genomic_DNA"/>
</dbReference>
<organism evidence="2 3">
    <name type="scientific">Chara braunii</name>
    <name type="common">Braun's stonewort</name>
    <dbReference type="NCBI Taxonomy" id="69332"/>
    <lineage>
        <taxon>Eukaryota</taxon>
        <taxon>Viridiplantae</taxon>
        <taxon>Streptophyta</taxon>
        <taxon>Charophyceae</taxon>
        <taxon>Charales</taxon>
        <taxon>Characeae</taxon>
        <taxon>Chara</taxon>
    </lineage>
</organism>
<dbReference type="Proteomes" id="UP000265515">
    <property type="component" value="Unassembled WGS sequence"/>
</dbReference>
<protein>
    <submittedName>
        <fullName evidence="2">Uncharacterized protein</fullName>
    </submittedName>
</protein>
<accession>A0A388LKN0</accession>